<reference evidence="2" key="1">
    <citation type="journal article" date="2019" name="Int. J. Syst. Evol. Microbiol.">
        <title>The Global Catalogue of Microorganisms (GCM) 10K type strain sequencing project: providing services to taxonomists for standard genome sequencing and annotation.</title>
        <authorList>
            <consortium name="The Broad Institute Genomics Platform"/>
            <consortium name="The Broad Institute Genome Sequencing Center for Infectious Disease"/>
            <person name="Wu L."/>
            <person name="Ma J."/>
        </authorList>
    </citation>
    <scope>NUCLEOTIDE SEQUENCE [LARGE SCALE GENOMIC DNA]</scope>
    <source>
        <strain evidence="2">JCM 16259</strain>
    </source>
</reference>
<evidence type="ECO:0000313" key="2">
    <source>
        <dbReference type="Proteomes" id="UP001500730"/>
    </source>
</evidence>
<organism evidence="1 2">
    <name type="scientific">Terrabacter carboxydivorans</name>
    <dbReference type="NCBI Taxonomy" id="619730"/>
    <lineage>
        <taxon>Bacteria</taxon>
        <taxon>Bacillati</taxon>
        <taxon>Actinomycetota</taxon>
        <taxon>Actinomycetes</taxon>
        <taxon>Micrococcales</taxon>
        <taxon>Intrasporangiaceae</taxon>
        <taxon>Terrabacter</taxon>
    </lineage>
</organism>
<protein>
    <recommendedName>
        <fullName evidence="3">DUF4129 domain-containing protein</fullName>
    </recommendedName>
</protein>
<dbReference type="EMBL" id="BAAARE010000036">
    <property type="protein sequence ID" value="GAA2501956.1"/>
    <property type="molecule type" value="Genomic_DNA"/>
</dbReference>
<keyword evidence="2" id="KW-1185">Reference proteome</keyword>
<sequence length="239" mass="25330">MVDPMIVVQPRLQMTTATAAKIAQGLAYQVGGVVREVGTGRLVELLNDAPDLDEVAEQVAQQVKKMRLPRLDSSRFELPKLGTVTATKAGGAILVLGLALGGAIWVAGRRKGDESVVPAEVVKADLVDATVEDPECLVNFRASLNAYVESGAGGALTPQIIGNLVTDLDAVEAYSEEGNVVVFTLDELMPFFELVTSHTPVLAKAYGAVHEEEDDASGDVVVSLRRHLEAQRAILSQSA</sequence>
<name>A0ABP5ZWA1_9MICO</name>
<evidence type="ECO:0008006" key="3">
    <source>
        <dbReference type="Google" id="ProtNLM"/>
    </source>
</evidence>
<proteinExistence type="predicted"/>
<dbReference type="Proteomes" id="UP001500730">
    <property type="component" value="Unassembled WGS sequence"/>
</dbReference>
<comment type="caution">
    <text evidence="1">The sequence shown here is derived from an EMBL/GenBank/DDBJ whole genome shotgun (WGS) entry which is preliminary data.</text>
</comment>
<dbReference type="RefSeq" id="WP_344257356.1">
    <property type="nucleotide sequence ID" value="NZ_BAAARE010000036.1"/>
</dbReference>
<accession>A0ABP5ZWA1</accession>
<evidence type="ECO:0000313" key="1">
    <source>
        <dbReference type="EMBL" id="GAA2501956.1"/>
    </source>
</evidence>
<gene>
    <name evidence="1" type="ORF">GCM10009858_45130</name>
</gene>